<organism evidence="12 13">
    <name type="scientific">Syncephalis pseudoplumigaleata</name>
    <dbReference type="NCBI Taxonomy" id="1712513"/>
    <lineage>
        <taxon>Eukaryota</taxon>
        <taxon>Fungi</taxon>
        <taxon>Fungi incertae sedis</taxon>
        <taxon>Zoopagomycota</taxon>
        <taxon>Zoopagomycotina</taxon>
        <taxon>Zoopagomycetes</taxon>
        <taxon>Zoopagales</taxon>
        <taxon>Piptocephalidaceae</taxon>
        <taxon>Syncephalis</taxon>
    </lineage>
</organism>
<dbReference type="EMBL" id="KZ989500">
    <property type="protein sequence ID" value="RKP26153.1"/>
    <property type="molecule type" value="Genomic_DNA"/>
</dbReference>
<dbReference type="Proteomes" id="UP000278143">
    <property type="component" value="Unassembled WGS sequence"/>
</dbReference>
<reference evidence="13" key="1">
    <citation type="journal article" date="2018" name="Nat. Microbiol.">
        <title>Leveraging single-cell genomics to expand the fungal tree of life.</title>
        <authorList>
            <person name="Ahrendt S.R."/>
            <person name="Quandt C.A."/>
            <person name="Ciobanu D."/>
            <person name="Clum A."/>
            <person name="Salamov A."/>
            <person name="Andreopoulos B."/>
            <person name="Cheng J.F."/>
            <person name="Woyke T."/>
            <person name="Pelin A."/>
            <person name="Henrissat B."/>
            <person name="Reynolds N.K."/>
            <person name="Benny G.L."/>
            <person name="Smith M.E."/>
            <person name="James T.Y."/>
            <person name="Grigoriev I.V."/>
        </authorList>
    </citation>
    <scope>NUCLEOTIDE SEQUENCE [LARGE SCALE GENOMIC DNA]</scope>
    <source>
        <strain evidence="13">Benny S71-1</strain>
    </source>
</reference>
<dbReference type="InterPro" id="IPR057246">
    <property type="entry name" value="CARBOXYPEPT_ZN_1"/>
</dbReference>
<keyword evidence="4" id="KW-0645">Protease</keyword>
<keyword evidence="9" id="KW-0482">Metalloprotease</keyword>
<name>A0A4P9Z103_9FUNG</name>
<comment type="similarity">
    <text evidence="2 10">Belongs to the peptidase M14 family.</text>
</comment>
<evidence type="ECO:0000256" key="1">
    <source>
        <dbReference type="ARBA" id="ARBA00001947"/>
    </source>
</evidence>
<evidence type="ECO:0000256" key="5">
    <source>
        <dbReference type="ARBA" id="ARBA00022723"/>
    </source>
</evidence>
<comment type="cofactor">
    <cofactor evidence="1">
        <name>Zn(2+)</name>
        <dbReference type="ChEBI" id="CHEBI:29105"/>
    </cofactor>
</comment>
<dbReference type="FunFam" id="3.40.630.10:FF:000084">
    <property type="entry name" value="Carboxypeptidase B2"/>
    <property type="match status" value="1"/>
</dbReference>
<dbReference type="InterPro" id="IPR000834">
    <property type="entry name" value="Peptidase_M14"/>
</dbReference>
<dbReference type="GO" id="GO:0006508">
    <property type="term" value="P:proteolysis"/>
    <property type="evidence" value="ECO:0007669"/>
    <property type="project" value="UniProtKB-KW"/>
</dbReference>
<evidence type="ECO:0000256" key="8">
    <source>
        <dbReference type="ARBA" id="ARBA00022833"/>
    </source>
</evidence>
<evidence type="ECO:0000256" key="6">
    <source>
        <dbReference type="ARBA" id="ARBA00022729"/>
    </source>
</evidence>
<accession>A0A4P9Z103</accession>
<keyword evidence="13" id="KW-1185">Reference proteome</keyword>
<evidence type="ECO:0000313" key="12">
    <source>
        <dbReference type="EMBL" id="RKP26153.1"/>
    </source>
</evidence>
<dbReference type="GO" id="GO:0008270">
    <property type="term" value="F:zinc ion binding"/>
    <property type="evidence" value="ECO:0007669"/>
    <property type="project" value="InterPro"/>
</dbReference>
<dbReference type="Gene3D" id="3.40.630.10">
    <property type="entry name" value="Zn peptidases"/>
    <property type="match status" value="1"/>
</dbReference>
<evidence type="ECO:0000256" key="9">
    <source>
        <dbReference type="ARBA" id="ARBA00023049"/>
    </source>
</evidence>
<feature type="domain" description="Peptidase M14" evidence="11">
    <location>
        <begin position="20"/>
        <end position="335"/>
    </location>
</feature>
<dbReference type="OrthoDB" id="3626597at2759"/>
<evidence type="ECO:0000256" key="7">
    <source>
        <dbReference type="ARBA" id="ARBA00022801"/>
    </source>
</evidence>
<dbReference type="Pfam" id="PF00246">
    <property type="entry name" value="Peptidase_M14"/>
    <property type="match status" value="1"/>
</dbReference>
<evidence type="ECO:0000256" key="2">
    <source>
        <dbReference type="ARBA" id="ARBA00005988"/>
    </source>
</evidence>
<sequence length="347" mass="39041">MSDNAQYFARLAQTDDWFAEYHTYDDIVWWSGDLAARFPHLVRFVPSIGRTHEGRDIPMLRITAPGGDGGKERKRVWLQSLQHAREWISGSTLQYIAEKLVGGYGKHSRVTRLLKQVEFVLVPVVNPDGYTYTWTTDRLWRKNRRDNGDGTFGVDLNRNWPDHWSSKGLWTQSSSVIYPGPSAASEPEVQALMQAYLKTPNVVAVVDIHSYSQLLLRPFGWGRTLDAGERQYREVADQLVKDLALARGSRYTSEHAVDLYQAKGIAIDWWAGAGQQKRQADSARAGSTRPYAFTLELSPKDDEELGDSGFVLPPSAIRKVGEDVWPMILHLAEIGLTQPLVSRAGAT</sequence>
<evidence type="ECO:0000256" key="4">
    <source>
        <dbReference type="ARBA" id="ARBA00022670"/>
    </source>
</evidence>
<dbReference type="PROSITE" id="PS00132">
    <property type="entry name" value="CARBOXYPEPT_ZN_1"/>
    <property type="match status" value="1"/>
</dbReference>
<keyword evidence="6" id="KW-0732">Signal</keyword>
<keyword evidence="8" id="KW-0862">Zinc</keyword>
<dbReference type="PRINTS" id="PR00765">
    <property type="entry name" value="CRBOXYPTASEA"/>
</dbReference>
<keyword evidence="7" id="KW-0378">Hydrolase</keyword>
<feature type="active site" description="Proton donor/acceptor" evidence="10">
    <location>
        <position position="296"/>
    </location>
</feature>
<evidence type="ECO:0000256" key="10">
    <source>
        <dbReference type="PROSITE-ProRule" id="PRU01379"/>
    </source>
</evidence>
<keyword evidence="5" id="KW-0479">Metal-binding</keyword>
<evidence type="ECO:0000313" key="13">
    <source>
        <dbReference type="Proteomes" id="UP000278143"/>
    </source>
</evidence>
<dbReference type="GO" id="GO:0005615">
    <property type="term" value="C:extracellular space"/>
    <property type="evidence" value="ECO:0007669"/>
    <property type="project" value="TreeGrafter"/>
</dbReference>
<dbReference type="GO" id="GO:0004181">
    <property type="term" value="F:metallocarboxypeptidase activity"/>
    <property type="evidence" value="ECO:0007669"/>
    <property type="project" value="InterPro"/>
</dbReference>
<dbReference type="SMART" id="SM00631">
    <property type="entry name" value="Zn_pept"/>
    <property type="match status" value="1"/>
</dbReference>
<keyword evidence="3" id="KW-0121">Carboxypeptidase</keyword>
<evidence type="ECO:0000256" key="3">
    <source>
        <dbReference type="ARBA" id="ARBA00022645"/>
    </source>
</evidence>
<protein>
    <recommendedName>
        <fullName evidence="11">Peptidase M14 domain-containing protein</fullName>
    </recommendedName>
</protein>
<dbReference type="PROSITE" id="PS52035">
    <property type="entry name" value="PEPTIDASE_M14"/>
    <property type="match status" value="1"/>
</dbReference>
<dbReference type="SUPFAM" id="SSF53187">
    <property type="entry name" value="Zn-dependent exopeptidases"/>
    <property type="match status" value="1"/>
</dbReference>
<proteinExistence type="inferred from homology"/>
<dbReference type="PANTHER" id="PTHR11705">
    <property type="entry name" value="PROTEASE FAMILY M14 CARBOXYPEPTIDASE A,B"/>
    <property type="match status" value="1"/>
</dbReference>
<dbReference type="PANTHER" id="PTHR11705:SF143">
    <property type="entry name" value="SLL0236 PROTEIN"/>
    <property type="match status" value="1"/>
</dbReference>
<gene>
    <name evidence="12" type="ORF">SYNPS1DRAFT_14601</name>
</gene>
<dbReference type="AlphaFoldDB" id="A0A4P9Z103"/>
<evidence type="ECO:0000259" key="11">
    <source>
        <dbReference type="PROSITE" id="PS52035"/>
    </source>
</evidence>